<dbReference type="AlphaFoldDB" id="A0A8S9UL43"/>
<proteinExistence type="predicted"/>
<comment type="caution">
    <text evidence="1">The sequence shown here is derived from an EMBL/GenBank/DDBJ whole genome shotgun (WGS) entry which is preliminary data.</text>
</comment>
<dbReference type="EMBL" id="JAACNO010001363">
    <property type="protein sequence ID" value="KAF4141243.1"/>
    <property type="molecule type" value="Genomic_DNA"/>
</dbReference>
<gene>
    <name evidence="1" type="ORF">GN958_ATG09576</name>
</gene>
<accession>A0A8S9UL43</accession>
<organism evidence="1 2">
    <name type="scientific">Phytophthora infestans</name>
    <name type="common">Potato late blight agent</name>
    <name type="synonym">Botrytis infestans</name>
    <dbReference type="NCBI Taxonomy" id="4787"/>
    <lineage>
        <taxon>Eukaryota</taxon>
        <taxon>Sar</taxon>
        <taxon>Stramenopiles</taxon>
        <taxon>Oomycota</taxon>
        <taxon>Peronosporomycetes</taxon>
        <taxon>Peronosporales</taxon>
        <taxon>Peronosporaceae</taxon>
        <taxon>Phytophthora</taxon>
    </lineage>
</organism>
<sequence>MAKGELQVKNECFTHNRSVSATAFATYPTSRGLSDPIITARVDGMLAVGAKRSRIYDYLLERDQNVIQADNRVRNHAASPTSNVDDNEATTQEIAQFAAAESENVFTIAETEAGESE</sequence>
<protein>
    <submittedName>
        <fullName evidence="1">Uncharacterized protein</fullName>
    </submittedName>
</protein>
<evidence type="ECO:0000313" key="1">
    <source>
        <dbReference type="EMBL" id="KAF4141243.1"/>
    </source>
</evidence>
<reference evidence="1" key="1">
    <citation type="submission" date="2020-03" db="EMBL/GenBank/DDBJ databases">
        <title>Hybrid Assembly of Korean Phytophthora infestans isolates.</title>
        <authorList>
            <person name="Prokchorchik M."/>
            <person name="Lee Y."/>
            <person name="Seo J."/>
            <person name="Cho J.-H."/>
            <person name="Park Y.-E."/>
            <person name="Jang D.-C."/>
            <person name="Im J.-S."/>
            <person name="Choi J.-G."/>
            <person name="Park H.-J."/>
            <person name="Lee G.-B."/>
            <person name="Lee Y.-G."/>
            <person name="Hong S.-Y."/>
            <person name="Cho K."/>
            <person name="Sohn K.H."/>
        </authorList>
    </citation>
    <scope>NUCLEOTIDE SEQUENCE</scope>
    <source>
        <strain evidence="1">KR_2_A2</strain>
    </source>
</reference>
<name>A0A8S9UL43_PHYIN</name>
<evidence type="ECO:0000313" key="2">
    <source>
        <dbReference type="Proteomes" id="UP000704712"/>
    </source>
</evidence>
<dbReference type="Proteomes" id="UP000704712">
    <property type="component" value="Unassembled WGS sequence"/>
</dbReference>